<feature type="transmembrane region" description="Helical" evidence="3">
    <location>
        <begin position="61"/>
        <end position="79"/>
    </location>
</feature>
<keyword evidence="5" id="KW-0808">Transferase</keyword>
<protein>
    <submittedName>
        <fullName evidence="5">Histidine kinase-, DNA gyrase B-, and HSP90-like ATPase</fullName>
    </submittedName>
</protein>
<gene>
    <name evidence="5" type="ORF">SAMN04489707_100779</name>
</gene>
<keyword evidence="3" id="KW-1133">Transmembrane helix</keyword>
<dbReference type="InterPro" id="IPR005467">
    <property type="entry name" value="His_kinase_dom"/>
</dbReference>
<feature type="coiled-coil region" evidence="1">
    <location>
        <begin position="148"/>
        <end position="175"/>
    </location>
</feature>
<dbReference type="Pfam" id="PF06580">
    <property type="entry name" value="His_kinase"/>
    <property type="match status" value="1"/>
</dbReference>
<dbReference type="PANTHER" id="PTHR34220">
    <property type="entry name" value="SENSOR HISTIDINE KINASE YPDA"/>
    <property type="match status" value="1"/>
</dbReference>
<dbReference type="Pfam" id="PF02518">
    <property type="entry name" value="HATPase_c"/>
    <property type="match status" value="1"/>
</dbReference>
<dbReference type="Gene3D" id="3.30.565.10">
    <property type="entry name" value="Histidine kinase-like ATPase, C-terminal domain"/>
    <property type="match status" value="1"/>
</dbReference>
<evidence type="ECO:0000313" key="5">
    <source>
        <dbReference type="EMBL" id="SFU53032.1"/>
    </source>
</evidence>
<dbReference type="InterPro" id="IPR003594">
    <property type="entry name" value="HATPase_dom"/>
</dbReference>
<dbReference type="InterPro" id="IPR050640">
    <property type="entry name" value="Bact_2-comp_sensor_kinase"/>
</dbReference>
<evidence type="ECO:0000259" key="4">
    <source>
        <dbReference type="PROSITE" id="PS50109"/>
    </source>
</evidence>
<dbReference type="InterPro" id="IPR010559">
    <property type="entry name" value="Sig_transdc_His_kin_internal"/>
</dbReference>
<sequence length="384" mass="41104">MPARQACRTMRATPPPVPQSSPMPPTDLPTFLRRGLGTAVFCSFIALALTLSGQGAWDVQWAYSLAIGLTAWLVIEMGCTKGWPPGPRGVLLVLAGSVTGFVLGTALGDAYSGTPHPLWQGRSWQAMLLLTLATGTILSYFFYTQAQAQQLQLHMAQAQRTAAEARLKLLEAQLEPHMLFNTLANLRALIATDPERAGHMLDRLIDYLRATLGASRRERHPLADEFARLDDYLALMAVRMGARLGYALELPAPLAQASVPPLLLQPLVENAIRHGLEPQLAGGRITVRAQATDQGRRLQLCVHDTGPGPSQGLDPGVDPGAGLDATATPGSGFGLQQVRERLATLYGPEGTLELIAASAGGTSAIVTFPLQYATDTHTATRPDR</sequence>
<feature type="transmembrane region" description="Helical" evidence="3">
    <location>
        <begin position="31"/>
        <end position="49"/>
    </location>
</feature>
<dbReference type="PROSITE" id="PS50109">
    <property type="entry name" value="HIS_KIN"/>
    <property type="match status" value="1"/>
</dbReference>
<keyword evidence="6" id="KW-1185">Reference proteome</keyword>
<feature type="transmembrane region" description="Helical" evidence="3">
    <location>
        <begin position="123"/>
        <end position="143"/>
    </location>
</feature>
<keyword evidence="1" id="KW-0175">Coiled coil</keyword>
<evidence type="ECO:0000256" key="3">
    <source>
        <dbReference type="SAM" id="Phobius"/>
    </source>
</evidence>
<dbReference type="GO" id="GO:0000155">
    <property type="term" value="F:phosphorelay sensor kinase activity"/>
    <property type="evidence" value="ECO:0007669"/>
    <property type="project" value="InterPro"/>
</dbReference>
<dbReference type="Proteomes" id="UP000183656">
    <property type="component" value="Unassembled WGS sequence"/>
</dbReference>
<name>A0A1I7GX61_9BURK</name>
<dbReference type="PANTHER" id="PTHR34220:SF9">
    <property type="entry name" value="SIGNAL TRANSDUCTION HISTIDINE KINASE INTERNAL REGION DOMAIN-CONTAINING PROTEIN"/>
    <property type="match status" value="1"/>
</dbReference>
<feature type="region of interest" description="Disordered" evidence="2">
    <location>
        <begin position="1"/>
        <end position="24"/>
    </location>
</feature>
<keyword evidence="5" id="KW-0418">Kinase</keyword>
<dbReference type="SUPFAM" id="SSF55874">
    <property type="entry name" value="ATPase domain of HSP90 chaperone/DNA topoisomerase II/histidine kinase"/>
    <property type="match status" value="1"/>
</dbReference>
<reference evidence="5 6" key="1">
    <citation type="submission" date="2016-10" db="EMBL/GenBank/DDBJ databases">
        <authorList>
            <person name="de Groot N.N."/>
        </authorList>
    </citation>
    <scope>NUCLEOTIDE SEQUENCE [LARGE SCALE GENOMIC DNA]</scope>
    <source>
        <strain evidence="5 6">R-24608</strain>
    </source>
</reference>
<evidence type="ECO:0000313" key="6">
    <source>
        <dbReference type="Proteomes" id="UP000183656"/>
    </source>
</evidence>
<evidence type="ECO:0000256" key="2">
    <source>
        <dbReference type="SAM" id="MobiDB-lite"/>
    </source>
</evidence>
<evidence type="ECO:0000256" key="1">
    <source>
        <dbReference type="SAM" id="Coils"/>
    </source>
</evidence>
<feature type="compositionally biased region" description="Pro residues" evidence="2">
    <location>
        <begin position="13"/>
        <end position="24"/>
    </location>
</feature>
<dbReference type="GO" id="GO:0016020">
    <property type="term" value="C:membrane"/>
    <property type="evidence" value="ECO:0007669"/>
    <property type="project" value="InterPro"/>
</dbReference>
<organism evidence="5 6">
    <name type="scientific">Paenacidovorax caeni</name>
    <dbReference type="NCBI Taxonomy" id="343013"/>
    <lineage>
        <taxon>Bacteria</taxon>
        <taxon>Pseudomonadati</taxon>
        <taxon>Pseudomonadota</taxon>
        <taxon>Betaproteobacteria</taxon>
        <taxon>Burkholderiales</taxon>
        <taxon>Comamonadaceae</taxon>
        <taxon>Paenacidovorax</taxon>
    </lineage>
</organism>
<keyword evidence="3" id="KW-0812">Transmembrane</keyword>
<dbReference type="SMART" id="SM00387">
    <property type="entry name" value="HATPase_c"/>
    <property type="match status" value="1"/>
</dbReference>
<feature type="transmembrane region" description="Helical" evidence="3">
    <location>
        <begin position="91"/>
        <end position="111"/>
    </location>
</feature>
<dbReference type="STRING" id="343013.SAMN04489707_100779"/>
<dbReference type="InterPro" id="IPR036890">
    <property type="entry name" value="HATPase_C_sf"/>
</dbReference>
<dbReference type="AlphaFoldDB" id="A0A1I7GX61"/>
<accession>A0A1I7GX61</accession>
<feature type="domain" description="Histidine kinase" evidence="4">
    <location>
        <begin position="263"/>
        <end position="372"/>
    </location>
</feature>
<dbReference type="EMBL" id="FPBX01000007">
    <property type="protein sequence ID" value="SFU53032.1"/>
    <property type="molecule type" value="Genomic_DNA"/>
</dbReference>
<keyword evidence="3" id="KW-0472">Membrane</keyword>
<proteinExistence type="predicted"/>